<reference evidence="3" key="1">
    <citation type="submission" date="2023-07" db="EMBL/GenBank/DDBJ databases">
        <title>Chryseobacterium sp. strain PBS4-4 Genome sequencing and assembly.</title>
        <authorList>
            <person name="Jung Y."/>
        </authorList>
    </citation>
    <scope>NUCLEOTIDE SEQUENCE [LARGE SCALE GENOMIC DNA]</scope>
    <source>
        <strain evidence="3">PBS4-4</strain>
    </source>
</reference>
<dbReference type="PROSITE" id="PS51257">
    <property type="entry name" value="PROKAR_LIPOPROTEIN"/>
    <property type="match status" value="1"/>
</dbReference>
<proteinExistence type="predicted"/>
<gene>
    <name evidence="2" type="ORF">NZ698_16390</name>
</gene>
<evidence type="ECO:0000313" key="2">
    <source>
        <dbReference type="EMBL" id="MCU7618775.1"/>
    </source>
</evidence>
<evidence type="ECO:0000256" key="1">
    <source>
        <dbReference type="SAM" id="SignalP"/>
    </source>
</evidence>
<dbReference type="Proteomes" id="UP001208649">
    <property type="component" value="Unassembled WGS sequence"/>
</dbReference>
<feature type="chain" id="PRO_5046821329" evidence="1">
    <location>
        <begin position="21"/>
        <end position="304"/>
    </location>
</feature>
<feature type="signal peptide" evidence="1">
    <location>
        <begin position="1"/>
        <end position="20"/>
    </location>
</feature>
<keyword evidence="3" id="KW-1185">Reference proteome</keyword>
<comment type="caution">
    <text evidence="2">The sequence shown here is derived from an EMBL/GenBank/DDBJ whole genome shotgun (WGS) entry which is preliminary data.</text>
</comment>
<accession>A0ABT2W992</accession>
<dbReference type="EMBL" id="JAOTEM010000005">
    <property type="protein sequence ID" value="MCU7618775.1"/>
    <property type="molecule type" value="Genomic_DNA"/>
</dbReference>
<dbReference type="RefSeq" id="WP_263004296.1">
    <property type="nucleotide sequence ID" value="NZ_JAOTEM010000005.1"/>
</dbReference>
<sequence length="304" mass="35421">MNVKKLVIFLLIAFSLQACSQTPTSKPNAKAIISQNNDEIKKELKFFYIKYFSEMEHTNKSSEKNLDLLRQKYMTPELYKKLKNIDLDYDPIINGQDIDPNWKKTLSIKYVKERNLYEVCTVNGFDNSKNCTFLKVEKSDTGYKIYDIKVNNISSVISYSDDVEENDGRSENVNTEYSANGEWRINCGDGVASITIKDKEASLIVLSNQIYIELAETERYSFEKGIAYKLKNVPEDSGGFGTKLPWKEYLNNQPIAYIKIVDENTLKFYWYGFYNNKTNKREMTDSEFNQESKYKEIVLKKCRN</sequence>
<protein>
    <submittedName>
        <fullName evidence="2">YbjP/YqhG family protein</fullName>
    </submittedName>
</protein>
<evidence type="ECO:0000313" key="3">
    <source>
        <dbReference type="Proteomes" id="UP001208649"/>
    </source>
</evidence>
<keyword evidence="1" id="KW-0732">Signal</keyword>
<dbReference type="Gene3D" id="3.10.450.50">
    <property type="match status" value="1"/>
</dbReference>
<name>A0ABT2W992_9FLAO</name>
<organism evidence="2 3">
    <name type="scientific">Chryseobacterium edaphi</name>
    <dbReference type="NCBI Taxonomy" id="2976532"/>
    <lineage>
        <taxon>Bacteria</taxon>
        <taxon>Pseudomonadati</taxon>
        <taxon>Bacteroidota</taxon>
        <taxon>Flavobacteriia</taxon>
        <taxon>Flavobacteriales</taxon>
        <taxon>Weeksellaceae</taxon>
        <taxon>Chryseobacterium group</taxon>
        <taxon>Chryseobacterium</taxon>
    </lineage>
</organism>